<dbReference type="Pfam" id="PF00043">
    <property type="entry name" value="GST_C"/>
    <property type="match status" value="1"/>
</dbReference>
<dbReference type="SFLD" id="SFLDG01150">
    <property type="entry name" value="Main.1:_Beta-like"/>
    <property type="match status" value="1"/>
</dbReference>
<dbReference type="HOGENOM" id="CLU_011226_6_2_6"/>
<protein>
    <submittedName>
        <fullName evidence="4">Glutathione S-transferase</fullName>
        <ecNumber evidence="4">2.5.1.18</ecNumber>
    </submittedName>
</protein>
<gene>
    <name evidence="4" type="ORF">CYCME_0247</name>
</gene>
<dbReference type="KEGG" id="cza:CYCME_0247"/>
<reference evidence="4 5" key="1">
    <citation type="submission" date="2013-05" db="EMBL/GenBank/DDBJ databases">
        <title>Between feast and famine: a lifestyle of most important marine PAH-degrading bacterium Cycloclasticus sp. 7ME.</title>
        <authorList>
            <person name="Yakimov M.M."/>
            <person name="Messina E."/>
            <person name="Genovese M."/>
            <person name="Denaro R."/>
            <person name="Crisafi F."/>
            <person name="Russo D."/>
            <person name="Cappello S."/>
            <person name="Santisi S."/>
            <person name="Smedile F."/>
            <person name="Golyshina O.V."/>
            <person name="Tran H."/>
            <person name="Pieper D.H."/>
            <person name="Golyshin P.N."/>
            <person name="Giuliano L."/>
        </authorList>
    </citation>
    <scope>NUCLEOTIDE SEQUENCE [LARGE SCALE GENOMIC DNA]</scope>
    <source>
        <strain evidence="4 5">78-ME</strain>
    </source>
</reference>
<dbReference type="SFLD" id="SFLDG00358">
    <property type="entry name" value="Main_(cytGST)"/>
    <property type="match status" value="1"/>
</dbReference>
<evidence type="ECO:0000313" key="4">
    <source>
        <dbReference type="EMBL" id="AGS38589.1"/>
    </source>
</evidence>
<dbReference type="PROSITE" id="PS50404">
    <property type="entry name" value="GST_NTER"/>
    <property type="match status" value="1"/>
</dbReference>
<dbReference type="PANTHER" id="PTHR44051">
    <property type="entry name" value="GLUTATHIONE S-TRANSFERASE-RELATED"/>
    <property type="match status" value="1"/>
</dbReference>
<feature type="domain" description="GST C-terminal" evidence="3">
    <location>
        <begin position="96"/>
        <end position="221"/>
    </location>
</feature>
<dbReference type="InterPro" id="IPR040079">
    <property type="entry name" value="Glutathione_S-Trfase"/>
</dbReference>
<keyword evidence="4" id="KW-0808">Transferase</keyword>
<dbReference type="InterPro" id="IPR004046">
    <property type="entry name" value="GST_C"/>
</dbReference>
<accession>S5T4R7</accession>
<dbReference type="PATRIC" id="fig|1198232.3.peg.251"/>
<reference evidence="5" key="2">
    <citation type="journal article" date="2016" name="Environ. Microbiol. Rep.">
        <title>Analysis of defence systems and a conjugative IncP-1 plasmid in the marine polyaromatic hydrocarbons-degrading bacterium Cycloclasticus sp. 78-ME.</title>
        <authorList>
            <person name="Yakimov M.M."/>
            <person name="Crisafi F."/>
            <person name="Messina E."/>
            <person name="Smedile F."/>
            <person name="Lopatina A."/>
            <person name="Denaro R."/>
            <person name="Pieper D.H."/>
            <person name="Golyshin P.N."/>
            <person name="Giuliano L."/>
        </authorList>
    </citation>
    <scope>NUCLEOTIDE SEQUENCE [LARGE SCALE GENOMIC DNA]</scope>
    <source>
        <strain evidence="5">78-ME</strain>
    </source>
</reference>
<dbReference type="EC" id="2.5.1.18" evidence="4"/>
<organism evidence="4 5">
    <name type="scientific">Cycloclasticus zancles 78-ME</name>
    <dbReference type="NCBI Taxonomy" id="1198232"/>
    <lineage>
        <taxon>Bacteria</taxon>
        <taxon>Pseudomonadati</taxon>
        <taxon>Pseudomonadota</taxon>
        <taxon>Gammaproteobacteria</taxon>
        <taxon>Thiotrichales</taxon>
        <taxon>Piscirickettsiaceae</taxon>
        <taxon>Cycloclasticus</taxon>
    </lineage>
</organism>
<dbReference type="Pfam" id="PF02798">
    <property type="entry name" value="GST_N"/>
    <property type="match status" value="1"/>
</dbReference>
<dbReference type="eggNOG" id="COG0625">
    <property type="taxonomic scope" value="Bacteria"/>
</dbReference>
<dbReference type="InterPro" id="IPR036249">
    <property type="entry name" value="Thioredoxin-like_sf"/>
</dbReference>
<sequence>MNMIKLYHIEAEGDPFGGSRNGCKAVIALEEIGVGYEINALDRMADCRPTDAPYRQINPNGVTPTIDDNGFILWESGAILQYLADANPSSGLLPTDLKERAKVLQWVAWEGASFAPALLNFFFAMTAPEPDEATVASTKEAFLSTLGILNKQLAGQDYICGYYSIADIAIGAITSLSFLLGLDLSPYPNILSWLARLREKPSWQAAPAVMSDMEAGKEQIG</sequence>
<feature type="domain" description="GST N-terminal" evidence="2">
    <location>
        <begin position="9"/>
        <end position="91"/>
    </location>
</feature>
<evidence type="ECO:0000256" key="1">
    <source>
        <dbReference type="RuleBase" id="RU003494"/>
    </source>
</evidence>
<dbReference type="SUPFAM" id="SSF47616">
    <property type="entry name" value="GST C-terminal domain-like"/>
    <property type="match status" value="1"/>
</dbReference>
<evidence type="ECO:0000259" key="3">
    <source>
        <dbReference type="PROSITE" id="PS50405"/>
    </source>
</evidence>
<evidence type="ECO:0000259" key="2">
    <source>
        <dbReference type="PROSITE" id="PS50404"/>
    </source>
</evidence>
<dbReference type="EMBL" id="CP005996">
    <property type="protein sequence ID" value="AGS38589.1"/>
    <property type="molecule type" value="Genomic_DNA"/>
</dbReference>
<dbReference type="PANTHER" id="PTHR44051:SF8">
    <property type="entry name" value="GLUTATHIONE S-TRANSFERASE GSTA"/>
    <property type="match status" value="1"/>
</dbReference>
<dbReference type="SUPFAM" id="SSF52833">
    <property type="entry name" value="Thioredoxin-like"/>
    <property type="match status" value="1"/>
</dbReference>
<evidence type="ECO:0000313" key="5">
    <source>
        <dbReference type="Proteomes" id="UP000015380"/>
    </source>
</evidence>
<dbReference type="SFLD" id="SFLDS00019">
    <property type="entry name" value="Glutathione_Transferase_(cytos"/>
    <property type="match status" value="1"/>
</dbReference>
<dbReference type="Gene3D" id="1.20.1050.10">
    <property type="match status" value="1"/>
</dbReference>
<dbReference type="InterPro" id="IPR004045">
    <property type="entry name" value="Glutathione_S-Trfase_N"/>
</dbReference>
<comment type="similarity">
    <text evidence="1">Belongs to the GST superfamily.</text>
</comment>
<dbReference type="PROSITE" id="PS50405">
    <property type="entry name" value="GST_CTER"/>
    <property type="match status" value="1"/>
</dbReference>
<dbReference type="InterPro" id="IPR010987">
    <property type="entry name" value="Glutathione-S-Trfase_C-like"/>
</dbReference>
<proteinExistence type="inferred from homology"/>
<dbReference type="AlphaFoldDB" id="S5T4R7"/>
<name>S5T4R7_9GAMM</name>
<keyword evidence="5" id="KW-1185">Reference proteome</keyword>
<dbReference type="Gene3D" id="3.40.30.10">
    <property type="entry name" value="Glutaredoxin"/>
    <property type="match status" value="1"/>
</dbReference>
<dbReference type="GO" id="GO:0004364">
    <property type="term" value="F:glutathione transferase activity"/>
    <property type="evidence" value="ECO:0007669"/>
    <property type="project" value="UniProtKB-EC"/>
</dbReference>
<dbReference type="Proteomes" id="UP000015380">
    <property type="component" value="Chromosome"/>
</dbReference>
<dbReference type="InterPro" id="IPR036282">
    <property type="entry name" value="Glutathione-S-Trfase_C_sf"/>
</dbReference>